<dbReference type="InterPro" id="IPR013685">
    <property type="entry name" value="POTRA_FtsQ_type"/>
</dbReference>
<evidence type="ECO:0000259" key="8">
    <source>
        <dbReference type="Pfam" id="PF08478"/>
    </source>
</evidence>
<keyword evidence="1" id="KW-1003">Cell membrane</keyword>
<evidence type="ECO:0000256" key="6">
    <source>
        <dbReference type="SAM" id="MobiDB-lite"/>
    </source>
</evidence>
<keyword evidence="3 7" id="KW-0812">Transmembrane</keyword>
<evidence type="ECO:0000256" key="7">
    <source>
        <dbReference type="SAM" id="Phobius"/>
    </source>
</evidence>
<evidence type="ECO:0000313" key="9">
    <source>
        <dbReference type="EMBL" id="GAA4740905.1"/>
    </source>
</evidence>
<feature type="transmembrane region" description="Helical" evidence="7">
    <location>
        <begin position="72"/>
        <end position="93"/>
    </location>
</feature>
<evidence type="ECO:0000256" key="1">
    <source>
        <dbReference type="ARBA" id="ARBA00022475"/>
    </source>
</evidence>
<keyword evidence="5" id="KW-0131">Cell cycle</keyword>
<proteinExistence type="predicted"/>
<dbReference type="EMBL" id="BAABLP010000002">
    <property type="protein sequence ID" value="GAA4740905.1"/>
    <property type="molecule type" value="Genomic_DNA"/>
</dbReference>
<dbReference type="InterPro" id="IPR050487">
    <property type="entry name" value="FtsQ_DivIB"/>
</dbReference>
<accession>A0ABP8YVK7</accession>
<dbReference type="Proteomes" id="UP001500121">
    <property type="component" value="Unassembled WGS sequence"/>
</dbReference>
<comment type="caution">
    <text evidence="9">The sequence shown here is derived from an EMBL/GenBank/DDBJ whole genome shotgun (WGS) entry which is preliminary data.</text>
</comment>
<dbReference type="Pfam" id="PF08478">
    <property type="entry name" value="POTRA_1"/>
    <property type="match status" value="1"/>
</dbReference>
<keyword evidence="7" id="KW-0472">Membrane</keyword>
<sequence length="289" mass="29846">MTGPTAPPGVGSPVRPPAMPQRTAAPVLPLHADRPAPDPRDDRRAVRAAVRSRRRAEADELRSFRSVRRHRLVALAVGVVAVLLVGLPLLLAFGPVFPPRTIAVSGASGSVAREVRTALQGQLGRPVALVGEQDVAEALRRVPAVERFTLVRRPPSTLEVAVVPRTPVLQQRTAQGWAVLDAARVRIRTAASDVPGLPVLTPASGAGRPAFASAVAAVQALADGGPAVKTVRAASADDVVLVLDGGLTVRWGGAEGGAGKAEALRAALRRAARGASEVDVSSPGVVLTR</sequence>
<evidence type="ECO:0000256" key="2">
    <source>
        <dbReference type="ARBA" id="ARBA00022618"/>
    </source>
</evidence>
<gene>
    <name evidence="9" type="ORF">GCM10025783_09880</name>
</gene>
<evidence type="ECO:0000256" key="4">
    <source>
        <dbReference type="ARBA" id="ARBA00022989"/>
    </source>
</evidence>
<keyword evidence="4 7" id="KW-1133">Transmembrane helix</keyword>
<reference evidence="10" key="1">
    <citation type="journal article" date="2019" name="Int. J. Syst. Evol. Microbiol.">
        <title>The Global Catalogue of Microorganisms (GCM) 10K type strain sequencing project: providing services to taxonomists for standard genome sequencing and annotation.</title>
        <authorList>
            <consortium name="The Broad Institute Genomics Platform"/>
            <consortium name="The Broad Institute Genome Sequencing Center for Infectious Disease"/>
            <person name="Wu L."/>
            <person name="Ma J."/>
        </authorList>
    </citation>
    <scope>NUCLEOTIDE SEQUENCE [LARGE SCALE GENOMIC DNA]</scope>
    <source>
        <strain evidence="10">JCM 19015</strain>
    </source>
</reference>
<organism evidence="9 10">
    <name type="scientific">Amnibacterium soli</name>
    <dbReference type="NCBI Taxonomy" id="1282736"/>
    <lineage>
        <taxon>Bacteria</taxon>
        <taxon>Bacillati</taxon>
        <taxon>Actinomycetota</taxon>
        <taxon>Actinomycetes</taxon>
        <taxon>Micrococcales</taxon>
        <taxon>Microbacteriaceae</taxon>
        <taxon>Amnibacterium</taxon>
    </lineage>
</organism>
<evidence type="ECO:0000256" key="3">
    <source>
        <dbReference type="ARBA" id="ARBA00022692"/>
    </source>
</evidence>
<protein>
    <recommendedName>
        <fullName evidence="8">POTRA domain-containing protein</fullName>
    </recommendedName>
</protein>
<feature type="compositionally biased region" description="Basic and acidic residues" evidence="6">
    <location>
        <begin position="31"/>
        <end position="44"/>
    </location>
</feature>
<feature type="region of interest" description="Disordered" evidence="6">
    <location>
        <begin position="1"/>
        <end position="44"/>
    </location>
</feature>
<feature type="domain" description="POTRA" evidence="8">
    <location>
        <begin position="97"/>
        <end position="163"/>
    </location>
</feature>
<dbReference type="PANTHER" id="PTHR37820">
    <property type="entry name" value="CELL DIVISION PROTEIN DIVIB"/>
    <property type="match status" value="1"/>
</dbReference>
<keyword evidence="10" id="KW-1185">Reference proteome</keyword>
<name>A0ABP8YVK7_9MICO</name>
<dbReference type="PANTHER" id="PTHR37820:SF1">
    <property type="entry name" value="CELL DIVISION PROTEIN FTSQ"/>
    <property type="match status" value="1"/>
</dbReference>
<evidence type="ECO:0000313" key="10">
    <source>
        <dbReference type="Proteomes" id="UP001500121"/>
    </source>
</evidence>
<evidence type="ECO:0000256" key="5">
    <source>
        <dbReference type="ARBA" id="ARBA00023306"/>
    </source>
</evidence>
<keyword evidence="2" id="KW-0132">Cell division</keyword>